<dbReference type="Proteomes" id="UP000575898">
    <property type="component" value="Unassembled WGS sequence"/>
</dbReference>
<proteinExistence type="predicted"/>
<sequence>MIPAFDRLRCKAGADALGVCVLIGAPGCATGAGDIGIRHAYKGERNSRGSGGRLHRYSRNGWVASFR</sequence>
<keyword evidence="2" id="KW-1185">Reference proteome</keyword>
<dbReference type="AlphaFoldDB" id="A0A840MLD3"/>
<dbReference type="EMBL" id="JACHHY010000004">
    <property type="protein sequence ID" value="MBB5017522.1"/>
    <property type="molecule type" value="Genomic_DNA"/>
</dbReference>
<gene>
    <name evidence="1" type="ORF">HNQ59_000791</name>
</gene>
<evidence type="ECO:0000313" key="2">
    <source>
        <dbReference type="Proteomes" id="UP000575898"/>
    </source>
</evidence>
<name>A0A840MLD3_9PROT</name>
<comment type="caution">
    <text evidence="1">The sequence shown here is derived from an EMBL/GenBank/DDBJ whole genome shotgun (WGS) entry which is preliminary data.</text>
</comment>
<evidence type="ECO:0000313" key="1">
    <source>
        <dbReference type="EMBL" id="MBB5017522.1"/>
    </source>
</evidence>
<organism evidence="1 2">
    <name type="scientific">Chitinivorax tropicus</name>
    <dbReference type="NCBI Taxonomy" id="714531"/>
    <lineage>
        <taxon>Bacteria</taxon>
        <taxon>Pseudomonadati</taxon>
        <taxon>Pseudomonadota</taxon>
        <taxon>Betaproteobacteria</taxon>
        <taxon>Chitinivorax</taxon>
    </lineage>
</organism>
<protein>
    <submittedName>
        <fullName evidence="1">Uncharacterized protein</fullName>
    </submittedName>
</protein>
<accession>A0A840MLD3</accession>
<reference evidence="1 2" key="1">
    <citation type="submission" date="2020-08" db="EMBL/GenBank/DDBJ databases">
        <title>Genomic Encyclopedia of Type Strains, Phase IV (KMG-IV): sequencing the most valuable type-strain genomes for metagenomic binning, comparative biology and taxonomic classification.</title>
        <authorList>
            <person name="Goeker M."/>
        </authorList>
    </citation>
    <scope>NUCLEOTIDE SEQUENCE [LARGE SCALE GENOMIC DNA]</scope>
    <source>
        <strain evidence="1 2">DSM 27165</strain>
    </source>
</reference>